<dbReference type="Pfam" id="PF01576">
    <property type="entry name" value="Myosin_tail_1"/>
    <property type="match status" value="1"/>
</dbReference>
<dbReference type="Gene3D" id="1.20.5.340">
    <property type="match status" value="2"/>
</dbReference>
<keyword evidence="10 11" id="KW-0009">Actin-binding</keyword>
<dbReference type="GO" id="GO:0060972">
    <property type="term" value="P:left/right pattern formation"/>
    <property type="evidence" value="ECO:0007669"/>
    <property type="project" value="UniProtKB-ARBA"/>
</dbReference>
<evidence type="ECO:0000256" key="8">
    <source>
        <dbReference type="ARBA" id="ARBA00023175"/>
    </source>
</evidence>
<organism evidence="15 16">
    <name type="scientific">Armadillidium nasatum</name>
    <dbReference type="NCBI Taxonomy" id="96803"/>
    <lineage>
        <taxon>Eukaryota</taxon>
        <taxon>Metazoa</taxon>
        <taxon>Ecdysozoa</taxon>
        <taxon>Arthropoda</taxon>
        <taxon>Crustacea</taxon>
        <taxon>Multicrustacea</taxon>
        <taxon>Malacostraca</taxon>
        <taxon>Eumalacostraca</taxon>
        <taxon>Peracarida</taxon>
        <taxon>Isopoda</taxon>
        <taxon>Oniscidea</taxon>
        <taxon>Crinocheta</taxon>
        <taxon>Armadillidiidae</taxon>
        <taxon>Armadillidium</taxon>
    </lineage>
</organism>
<keyword evidence="16" id="KW-1185">Reference proteome</keyword>
<evidence type="ECO:0000256" key="12">
    <source>
        <dbReference type="SAM" id="Coils"/>
    </source>
</evidence>
<dbReference type="InterPro" id="IPR000048">
    <property type="entry name" value="IQ_motif_EF-hand-BS"/>
</dbReference>
<keyword evidence="3 11" id="KW-0547">Nucleotide-binding</keyword>
<dbReference type="InterPro" id="IPR002928">
    <property type="entry name" value="Myosin_tail"/>
</dbReference>
<dbReference type="PRINTS" id="PR00193">
    <property type="entry name" value="MYOSINHEAVY"/>
</dbReference>
<dbReference type="Pfam" id="PF00612">
    <property type="entry name" value="IQ"/>
    <property type="match status" value="1"/>
</dbReference>
<dbReference type="PROSITE" id="PS51456">
    <property type="entry name" value="MYOSIN_MOTOR"/>
    <property type="match status" value="1"/>
</dbReference>
<feature type="domain" description="Myosin motor" evidence="13">
    <location>
        <begin position="88"/>
        <end position="1270"/>
    </location>
</feature>
<evidence type="ECO:0000313" key="15">
    <source>
        <dbReference type="EMBL" id="KAB7500204.1"/>
    </source>
</evidence>
<dbReference type="SUPFAM" id="SSF52540">
    <property type="entry name" value="P-loop containing nucleoside triphosphate hydrolases"/>
    <property type="match status" value="7"/>
</dbReference>
<dbReference type="GO" id="GO:0005524">
    <property type="term" value="F:ATP binding"/>
    <property type="evidence" value="ECO:0007669"/>
    <property type="project" value="UniProtKB-UniRule"/>
</dbReference>
<dbReference type="PROSITE" id="PS51844">
    <property type="entry name" value="SH3_LIKE"/>
    <property type="match status" value="1"/>
</dbReference>
<keyword evidence="6 12" id="KW-0175">Coiled coil</keyword>
<dbReference type="GO" id="GO:0005516">
    <property type="term" value="F:calmodulin binding"/>
    <property type="evidence" value="ECO:0007669"/>
    <property type="project" value="UniProtKB-KW"/>
</dbReference>
<evidence type="ECO:0000259" key="13">
    <source>
        <dbReference type="PROSITE" id="PS51456"/>
    </source>
</evidence>
<comment type="similarity">
    <text evidence="1 11">Belongs to the TRAFAC class myosin-kinesin ATPase superfamily. Myosin family.</text>
</comment>
<dbReference type="SMART" id="SM00015">
    <property type="entry name" value="IQ"/>
    <property type="match status" value="1"/>
</dbReference>
<dbReference type="Gene3D" id="2.30.30.360">
    <property type="entry name" value="Myosin S1 fragment, N-terminal"/>
    <property type="match status" value="1"/>
</dbReference>
<evidence type="ECO:0000256" key="1">
    <source>
        <dbReference type="ARBA" id="ARBA00008314"/>
    </source>
</evidence>
<feature type="domain" description="Myosin N-terminal SH3-like" evidence="14">
    <location>
        <begin position="35"/>
        <end position="84"/>
    </location>
</feature>
<dbReference type="SMART" id="SM00242">
    <property type="entry name" value="MYSc"/>
    <property type="match status" value="1"/>
</dbReference>
<dbReference type="GO" id="GO:0031033">
    <property type="term" value="P:myosin filament organization"/>
    <property type="evidence" value="ECO:0007669"/>
    <property type="project" value="UniProtKB-ARBA"/>
</dbReference>
<dbReference type="GO" id="GO:0000146">
    <property type="term" value="F:microfilament motor activity"/>
    <property type="evidence" value="ECO:0007669"/>
    <property type="project" value="TreeGrafter"/>
</dbReference>
<dbReference type="PANTHER" id="PTHR13140:SF857">
    <property type="entry name" value="MYOSIN-11"/>
    <property type="match status" value="1"/>
</dbReference>
<feature type="coiled-coil region" evidence="12">
    <location>
        <begin position="1334"/>
        <end position="1584"/>
    </location>
</feature>
<dbReference type="FunFam" id="3.40.850.10:FF:000101">
    <property type="entry name" value="Slow myosin heavy chain 2"/>
    <property type="match status" value="1"/>
</dbReference>
<reference evidence="15 16" key="1">
    <citation type="journal article" date="2019" name="PLoS Biol.">
        <title>Sex chromosomes control vertical transmission of feminizing Wolbachia symbionts in an isopod.</title>
        <authorList>
            <person name="Becking T."/>
            <person name="Chebbi M.A."/>
            <person name="Giraud I."/>
            <person name="Moumen B."/>
            <person name="Laverre T."/>
            <person name="Caubet Y."/>
            <person name="Peccoud J."/>
            <person name="Gilbert C."/>
            <person name="Cordaux R."/>
        </authorList>
    </citation>
    <scope>NUCLEOTIDE SEQUENCE [LARGE SCALE GENOMIC DNA]</scope>
    <source>
        <strain evidence="15">ANa2</strain>
        <tissue evidence="15">Whole body excluding digestive tract and cuticle</tissue>
    </source>
</reference>
<protein>
    <submittedName>
        <fullName evidence="15">Myosin heavy chain, muscle</fullName>
    </submittedName>
</protein>
<gene>
    <name evidence="15" type="primary">Mhc</name>
    <name evidence="15" type="ORF">Anas_02718</name>
</gene>
<evidence type="ECO:0000256" key="5">
    <source>
        <dbReference type="ARBA" id="ARBA00022860"/>
    </source>
</evidence>
<dbReference type="InterPro" id="IPR001609">
    <property type="entry name" value="Myosin_head_motor_dom-like"/>
</dbReference>
<dbReference type="GO" id="GO:0016020">
    <property type="term" value="C:membrane"/>
    <property type="evidence" value="ECO:0007669"/>
    <property type="project" value="TreeGrafter"/>
</dbReference>
<dbReference type="InterPro" id="IPR036961">
    <property type="entry name" value="Kinesin_motor_dom_sf"/>
</dbReference>
<dbReference type="FunFam" id="1.20.5.340:FF:000025">
    <property type="entry name" value="Myosin heavy chain, isoform G"/>
    <property type="match status" value="1"/>
</dbReference>
<dbReference type="Pfam" id="PF02736">
    <property type="entry name" value="Myosin_N"/>
    <property type="match status" value="1"/>
</dbReference>
<evidence type="ECO:0000259" key="14">
    <source>
        <dbReference type="PROSITE" id="PS51844"/>
    </source>
</evidence>
<dbReference type="FunFam" id="1.20.120.720:FF:000001">
    <property type="entry name" value="Myosin heavy chain, muscle"/>
    <property type="match status" value="1"/>
</dbReference>
<dbReference type="Gene3D" id="1.20.58.530">
    <property type="match status" value="5"/>
</dbReference>
<dbReference type="GO" id="GO:0051015">
    <property type="term" value="F:actin filament binding"/>
    <property type="evidence" value="ECO:0007669"/>
    <property type="project" value="InterPro"/>
</dbReference>
<keyword evidence="9" id="KW-0514">Muscle protein</keyword>
<evidence type="ECO:0000256" key="3">
    <source>
        <dbReference type="ARBA" id="ARBA00022741"/>
    </source>
</evidence>
<dbReference type="InterPro" id="IPR027417">
    <property type="entry name" value="P-loop_NTPase"/>
</dbReference>
<keyword evidence="8 11" id="KW-0505">Motor protein</keyword>
<keyword evidence="2" id="KW-0787">Thick filament</keyword>
<keyword evidence="5" id="KW-0112">Calmodulin-binding</keyword>
<feature type="coiled-coil region" evidence="12">
    <location>
        <begin position="1613"/>
        <end position="1929"/>
    </location>
</feature>
<dbReference type="FunFam" id="1.10.10.820:FF:000001">
    <property type="entry name" value="Myosin heavy chain"/>
    <property type="match status" value="1"/>
</dbReference>
<dbReference type="SUPFAM" id="SSF90257">
    <property type="entry name" value="Myosin rod fragments"/>
    <property type="match status" value="3"/>
</dbReference>
<proteinExistence type="inferred from homology"/>
<name>A0A5N5T170_9CRUS</name>
<dbReference type="PROSITE" id="PS50096">
    <property type="entry name" value="IQ"/>
    <property type="match status" value="1"/>
</dbReference>
<dbReference type="Pfam" id="PF00063">
    <property type="entry name" value="Myosin_head"/>
    <property type="match status" value="8"/>
</dbReference>
<dbReference type="GO" id="GO:0007015">
    <property type="term" value="P:actin filament organization"/>
    <property type="evidence" value="ECO:0007669"/>
    <property type="project" value="TreeGrafter"/>
</dbReference>
<dbReference type="Gene3D" id="1.20.120.720">
    <property type="entry name" value="Myosin VI head, motor domain, U50 subdomain"/>
    <property type="match status" value="1"/>
</dbReference>
<dbReference type="GO" id="GO:0048731">
    <property type="term" value="P:system development"/>
    <property type="evidence" value="ECO:0007669"/>
    <property type="project" value="UniProtKB-ARBA"/>
</dbReference>
<dbReference type="InterPro" id="IPR008989">
    <property type="entry name" value="Myosin_S1_N"/>
</dbReference>
<dbReference type="FunFam" id="2.30.30.360:FF:000001">
    <property type="entry name" value="Myosin heavy chain"/>
    <property type="match status" value="1"/>
</dbReference>
<evidence type="ECO:0000256" key="7">
    <source>
        <dbReference type="ARBA" id="ARBA00023123"/>
    </source>
</evidence>
<accession>A0A5N5T170</accession>
<dbReference type="Gene3D" id="1.10.10.820">
    <property type="match status" value="1"/>
</dbReference>
<comment type="caution">
    <text evidence="15">The sequence shown here is derived from an EMBL/GenBank/DDBJ whole genome shotgun (WGS) entry which is preliminary data.</text>
</comment>
<dbReference type="Gene3D" id="3.30.70.1590">
    <property type="match status" value="1"/>
</dbReference>
<dbReference type="Gene3D" id="1.20.58.60">
    <property type="match status" value="1"/>
</dbReference>
<dbReference type="PANTHER" id="PTHR13140">
    <property type="entry name" value="MYOSIN"/>
    <property type="match status" value="1"/>
</dbReference>
<dbReference type="OrthoDB" id="6108017at2759"/>
<dbReference type="Gene3D" id="6.10.140.910">
    <property type="match status" value="1"/>
</dbReference>
<keyword evidence="4 11" id="KW-0067">ATP-binding</keyword>
<dbReference type="EMBL" id="SEYY01014765">
    <property type="protein sequence ID" value="KAB7500204.1"/>
    <property type="molecule type" value="Genomic_DNA"/>
</dbReference>
<dbReference type="Gene3D" id="3.40.850.10">
    <property type="entry name" value="Kinesin motor domain"/>
    <property type="match status" value="3"/>
</dbReference>
<dbReference type="GO" id="GO:0045214">
    <property type="term" value="P:sarcomere organization"/>
    <property type="evidence" value="ECO:0007669"/>
    <property type="project" value="UniProtKB-ARBA"/>
</dbReference>
<dbReference type="GO" id="GO:0030017">
    <property type="term" value="C:sarcomere"/>
    <property type="evidence" value="ECO:0007669"/>
    <property type="project" value="UniProtKB-ARBA"/>
</dbReference>
<evidence type="ECO:0000256" key="6">
    <source>
        <dbReference type="ARBA" id="ARBA00023054"/>
    </source>
</evidence>
<feature type="binding site" evidence="11">
    <location>
        <begin position="181"/>
        <end position="188"/>
    </location>
    <ligand>
        <name>ATP</name>
        <dbReference type="ChEBI" id="CHEBI:30616"/>
    </ligand>
</feature>
<keyword evidence="7 11" id="KW-0518">Myosin</keyword>
<evidence type="ECO:0000256" key="10">
    <source>
        <dbReference type="ARBA" id="ARBA00023203"/>
    </source>
</evidence>
<dbReference type="InterPro" id="IPR004009">
    <property type="entry name" value="SH3_Myosin"/>
</dbReference>
<evidence type="ECO:0000256" key="11">
    <source>
        <dbReference type="PROSITE-ProRule" id="PRU00782"/>
    </source>
</evidence>
<feature type="region of interest" description="Actin-binding" evidence="11">
    <location>
        <begin position="1111"/>
        <end position="1133"/>
    </location>
</feature>
<dbReference type="FunFam" id="1.20.5.340:FF:000036">
    <property type="entry name" value="Myosin heavy chain"/>
    <property type="match status" value="1"/>
</dbReference>
<dbReference type="GO" id="GO:0032982">
    <property type="term" value="C:myosin filament"/>
    <property type="evidence" value="ECO:0007669"/>
    <property type="project" value="UniProtKB-KW"/>
</dbReference>
<dbReference type="FunFam" id="1.20.5.340:FF:000021">
    <property type="entry name" value="Myosin heavy chain, isoform G"/>
    <property type="match status" value="1"/>
</dbReference>
<dbReference type="GO" id="GO:0006936">
    <property type="term" value="P:muscle contraction"/>
    <property type="evidence" value="ECO:0007669"/>
    <property type="project" value="UniProtKB-ARBA"/>
</dbReference>
<evidence type="ECO:0000256" key="2">
    <source>
        <dbReference type="ARBA" id="ARBA00022433"/>
    </source>
</evidence>
<dbReference type="Proteomes" id="UP000326759">
    <property type="component" value="Unassembled WGS sequence"/>
</dbReference>
<evidence type="ECO:0000256" key="4">
    <source>
        <dbReference type="ARBA" id="ARBA00022840"/>
    </source>
</evidence>
<dbReference type="GO" id="GO:0042802">
    <property type="term" value="F:identical protein binding"/>
    <property type="evidence" value="ECO:0007669"/>
    <property type="project" value="UniProtKB-ARBA"/>
</dbReference>
<dbReference type="GO" id="GO:0016459">
    <property type="term" value="C:myosin complex"/>
    <property type="evidence" value="ECO:0007669"/>
    <property type="project" value="UniProtKB-KW"/>
</dbReference>
<dbReference type="Gene3D" id="4.10.270.10">
    <property type="entry name" value="Myosin, subunit A"/>
    <property type="match status" value="1"/>
</dbReference>
<sequence>MPGHIVKSTGPDPDPTEFLYVSLEQKRKDQTKPYDAKKSCWVPCEKDGFVLGEIQGTKGDLVTVAIPGGETKNFKKDLVQQVNPPKFEKCEDMSNLTYLNDASVLYNLKSRYVEKLIYTYSGLFCVAINPYKRYPIYTPRVVKIYQGKRRNEVPPHIFAISDGAYMDMLQNHENQSMLITGESGAGKTENTKKVIQYFANVARPTFKKDGKEGSKESKEASAMKFKTGVSPKIRLGSPASCTKIGESGAGKTENTKKVIAYFANVGASTKKKAEDEKKQTLEDQIVQTNPVLEAFGNAKTVRNDNSSRFGKFIRIHFGASGKLSGADIEVYLLEKARVISQQPLERSYHIFYQLMSDHVKWVKPICSLSDNIHDYYYVSQGKVTVASIDDAEEMDFTDGKISVASIDDGEDMDFTDVTMCLLSDDIYDYFYVSQGKITVASIDDAEEMDFTDNAFDILGFSLEEKQDVYKITAVVMHFGGMKFKQRGREEQAEPDGTETGDIIGKLMGIEGADLYKNLTKPKIKVGNEFVTQGRNKDQVSYSVGALAKAMFDRLFKWLVKKCNDTLATGQKRVHFIGVLDIAGFEIFDYNGFEQICINFCNEKLQQFFNHHMFVLEQEEYKKEGIEWTFVDFGMDLQACIELFEKFNGFEQLCINFTNEKLQQFFNHHMFVLEQEEYKREGINWVFIDFGLDLQACIELIEKFNGFEQLCINFTNEKLQQFFNHHMFVLEQEEYKREGIDWVFIDFGLDLQACIELIEKFNGFEQLCINFTNEKLQQFFNHHMFVLEQEEYKREGIQWTFIDFGLDLQACIELIEKFNSFEQLCINFTNEKLQQFFNHHMFVLEQEEYKREGIEWTFIDFGLDLQACIELIEKATDKSFEEKLKSNHLGKSPNFIKPKPPKPGQAEAHFAIVHYAGTVPYNLSGWLEKNKDPLNDTVVDQFKKASCNLLKEIFADHPGQSGGADTGGGKGGGKRAKGSGFLTVSGLYRVNICLFIFMTGANACDAIGCKLFKSLETLAYLFSLTGGKRQKGSGFQTVSGMYREQLNNLMRTLHSTSPHFIRCIVPNEIKTPSKRKEAGRKTQDAPFPLTSLQLKLPPCLSLPQIPIFPEQLNKLMTTLMSTKPHFIRCIIPNEFKQPGVIDAALVMHQLTCNGVLEGIRICRKGFPNRMIYPDFKHRYNILASKAAAAAPDEKKAAEVLLEAVSMESEKYRYRVLCPQLLLAERKELKPPRPASQMILEFCKLDAAQFRYGETKVFFRAGVLGQLEEIRDERLAKIITWLQSWIRGYLSRKDFKKLQEQRVALIVVQRNLRKYLQLRTWPWYRLWQKVKPLLNVTRVEDEIRALEEKAAKAQEDYEREAKLRKELETANELTERLQSEEESRNQVFQSKKKLDQEIGGLKKDVEDLELAVQKSEQDKSTKDHQIRNLNDEIAHQDELINKINKEKKHLQECNQKTAEDLQAIEDKCNHLNKVKAKLEQTLDELEDSLEREKKLRAEIEKSKRKVEGDLKLTQEAVADLERNKKELEQTIQRKDKEVSSLAAKLEDEQGLVSKVQKQIKEQQSRIEELEEELEHERQARAKAEKGKSHLSRELEEIGERLDEAGGATAAQIELNKKREAELAKLRRDLEEQNIQHEAALASLRKKHNDAVAEMSEQIDHLNKMKARIEKDKHKAQLQADDARVSSDHLIAEKAAAEKMNKQLNQHINEIQAKLDESNRTLNDFDAAKKKLAVENSDLLRQLEEAESQIGQLSKLKLSLTNQLEDTRKLADEESRERATLLGKFRNLEHDIDGLREQLEEEAEAKSDLQRQLSKSNAEAQMWRAKYEQEGVARAEELEAARLKLAARLDEAEQQIEQLNLKNMTLEKTKQRIQTELEDIQIEVERAQALANAAEKKMKNFDKIIAEWKMKVDDLAAELDASQKECRNYSTELFRVKAAYEENLRTA</sequence>
<evidence type="ECO:0000256" key="9">
    <source>
        <dbReference type="ARBA" id="ARBA00023179"/>
    </source>
</evidence>
<evidence type="ECO:0000313" key="16">
    <source>
        <dbReference type="Proteomes" id="UP000326759"/>
    </source>
</evidence>